<proteinExistence type="predicted"/>
<keyword evidence="3" id="KW-1185">Reference proteome</keyword>
<evidence type="ECO:0000313" key="2">
    <source>
        <dbReference type="EMBL" id="KAJ6676044.1"/>
    </source>
</evidence>
<name>A0A9Q0NUB9_SALPP</name>
<evidence type="ECO:0000256" key="1">
    <source>
        <dbReference type="SAM" id="MobiDB-lite"/>
    </source>
</evidence>
<dbReference type="Proteomes" id="UP001151532">
    <property type="component" value="Unassembled WGS sequence"/>
</dbReference>
<organism evidence="2 3">
    <name type="scientific">Salix purpurea</name>
    <name type="common">Purple osier willow</name>
    <dbReference type="NCBI Taxonomy" id="77065"/>
    <lineage>
        <taxon>Eukaryota</taxon>
        <taxon>Viridiplantae</taxon>
        <taxon>Streptophyta</taxon>
        <taxon>Embryophyta</taxon>
        <taxon>Tracheophyta</taxon>
        <taxon>Spermatophyta</taxon>
        <taxon>Magnoliopsida</taxon>
        <taxon>eudicotyledons</taxon>
        <taxon>Gunneridae</taxon>
        <taxon>Pentapetalae</taxon>
        <taxon>rosids</taxon>
        <taxon>fabids</taxon>
        <taxon>Malpighiales</taxon>
        <taxon>Salicaceae</taxon>
        <taxon>Saliceae</taxon>
        <taxon>Salix</taxon>
    </lineage>
</organism>
<comment type="caution">
    <text evidence="2">The sequence shown here is derived from an EMBL/GenBank/DDBJ whole genome shotgun (WGS) entry which is preliminary data.</text>
</comment>
<feature type="region of interest" description="Disordered" evidence="1">
    <location>
        <begin position="86"/>
        <end position="117"/>
    </location>
</feature>
<accession>A0A9Q0NUB9</accession>
<dbReference type="OrthoDB" id="1935775at2759"/>
<gene>
    <name evidence="2" type="ORF">OIU79_020351</name>
</gene>
<dbReference type="EMBL" id="JAPFFK010000271">
    <property type="protein sequence ID" value="KAJ6676044.1"/>
    <property type="molecule type" value="Genomic_DNA"/>
</dbReference>
<protein>
    <submittedName>
        <fullName evidence="2">Uncharacterized protein</fullName>
    </submittedName>
</protein>
<reference evidence="2" key="1">
    <citation type="submission" date="2022-11" db="EMBL/GenBank/DDBJ databases">
        <authorList>
            <person name="Hyden B.L."/>
            <person name="Feng K."/>
            <person name="Yates T."/>
            <person name="Jawdy S."/>
            <person name="Smart L.B."/>
            <person name="Muchero W."/>
        </authorList>
    </citation>
    <scope>NUCLEOTIDE SEQUENCE</scope>
    <source>
        <tissue evidence="2">Shoot tip</tissue>
    </source>
</reference>
<reference evidence="2" key="2">
    <citation type="journal article" date="2023" name="Int. J. Mol. Sci.">
        <title>De Novo Assembly and Annotation of 11 Diverse Shrub Willow (Salix) Genomes Reveals Novel Gene Organization in Sex-Linked Regions.</title>
        <authorList>
            <person name="Hyden B."/>
            <person name="Feng K."/>
            <person name="Yates T.B."/>
            <person name="Jawdy S."/>
            <person name="Cereghino C."/>
            <person name="Smart L.B."/>
            <person name="Muchero W."/>
        </authorList>
    </citation>
    <scope>NUCLEOTIDE SEQUENCE</scope>
    <source>
        <tissue evidence="2">Shoot tip</tissue>
    </source>
</reference>
<dbReference type="AlphaFoldDB" id="A0A9Q0NUB9"/>
<evidence type="ECO:0000313" key="3">
    <source>
        <dbReference type="Proteomes" id="UP001151532"/>
    </source>
</evidence>
<sequence>MRKNFLKAEECRVLMDFAGSPMTVHGFDALFPPLLSPLSPLRKDICCLSLGSLSAQLREASRYATYTFLWARSDLERKGLKAKLRKEGNKLSPFPRRRKAGVLRGDLIPDNSDSTSS</sequence>